<evidence type="ECO:0000313" key="4">
    <source>
        <dbReference type="Proteomes" id="UP000791440"/>
    </source>
</evidence>
<feature type="region of interest" description="Disordered" evidence="1">
    <location>
        <begin position="337"/>
        <end position="388"/>
    </location>
</feature>
<organism evidence="3 4">
    <name type="scientific">Manduca sexta</name>
    <name type="common">Tobacco hawkmoth</name>
    <name type="synonym">Tobacco hornworm</name>
    <dbReference type="NCBI Taxonomy" id="7130"/>
    <lineage>
        <taxon>Eukaryota</taxon>
        <taxon>Metazoa</taxon>
        <taxon>Ecdysozoa</taxon>
        <taxon>Arthropoda</taxon>
        <taxon>Hexapoda</taxon>
        <taxon>Insecta</taxon>
        <taxon>Pterygota</taxon>
        <taxon>Neoptera</taxon>
        <taxon>Endopterygota</taxon>
        <taxon>Lepidoptera</taxon>
        <taxon>Glossata</taxon>
        <taxon>Ditrysia</taxon>
        <taxon>Bombycoidea</taxon>
        <taxon>Sphingidae</taxon>
        <taxon>Sphinginae</taxon>
        <taxon>Sphingini</taxon>
        <taxon>Manduca</taxon>
    </lineage>
</organism>
<evidence type="ECO:0000256" key="1">
    <source>
        <dbReference type="SAM" id="MobiDB-lite"/>
    </source>
</evidence>
<feature type="region of interest" description="Disordered" evidence="1">
    <location>
        <begin position="463"/>
        <end position="609"/>
    </location>
</feature>
<feature type="compositionally biased region" description="Basic and acidic residues" evidence="1">
    <location>
        <begin position="512"/>
        <end position="525"/>
    </location>
</feature>
<feature type="chain" id="PRO_5037598504" evidence="2">
    <location>
        <begin position="21"/>
        <end position="973"/>
    </location>
</feature>
<feature type="compositionally biased region" description="Basic and acidic residues" evidence="1">
    <location>
        <begin position="355"/>
        <end position="369"/>
    </location>
</feature>
<feature type="region of interest" description="Disordered" evidence="1">
    <location>
        <begin position="636"/>
        <end position="693"/>
    </location>
</feature>
<feature type="compositionally biased region" description="Basic and acidic residues" evidence="1">
    <location>
        <begin position="554"/>
        <end position="579"/>
    </location>
</feature>
<proteinExistence type="predicted"/>
<feature type="signal peptide" evidence="2">
    <location>
        <begin position="1"/>
        <end position="20"/>
    </location>
</feature>
<comment type="caution">
    <text evidence="3">The sequence shown here is derived from an EMBL/GenBank/DDBJ whole genome shotgun (WGS) entry which is preliminary data.</text>
</comment>
<keyword evidence="2" id="KW-0732">Signal</keyword>
<feature type="compositionally biased region" description="Pro residues" evidence="1">
    <location>
        <begin position="677"/>
        <end position="688"/>
    </location>
</feature>
<feature type="compositionally biased region" description="Polar residues" evidence="1">
    <location>
        <begin position="186"/>
        <end position="211"/>
    </location>
</feature>
<feature type="compositionally biased region" description="Basic and acidic residues" evidence="1">
    <location>
        <begin position="532"/>
        <end position="545"/>
    </location>
</feature>
<feature type="compositionally biased region" description="Low complexity" evidence="1">
    <location>
        <begin position="591"/>
        <end position="609"/>
    </location>
</feature>
<dbReference type="EMBL" id="JH668478">
    <property type="protein sequence ID" value="KAG6454953.1"/>
    <property type="molecule type" value="Genomic_DNA"/>
</dbReference>
<keyword evidence="4" id="KW-1185">Reference proteome</keyword>
<accession>A0A922CRA4</accession>
<protein>
    <submittedName>
        <fullName evidence="3">Uncharacterized protein</fullName>
    </submittedName>
</protein>
<dbReference type="AlphaFoldDB" id="A0A922CRA4"/>
<sequence>MGRQALLTLACLLAAAETLGDPAAPKGAPVADNESAESARLYRNVPLGVYASAAPYGAYSIQIPAFVAAPKPAASRIIPVTEIFQNGGFLKDSYGNRFVGSPQSLGYKFPQQFVPLQELPSHLSQPIVAAAPSYHHRQPSPFVLGSHYTYPLQSASPQRFGIAQPLVYAGSFNAAAPPAPHHSSPGNTAQQQSTSNQVVYSNTQPQSQFSQPRDAPKFQRLQEAPKEGKQVTVQVQQATNHHDKEHLQVAPKETAISTVVNGKKTVIHLKTNPPLPLLDLDLLEPLTFDNPLVPQVQHFLPRINQATYKKLPNPNLNDAKTYQKEFVVMKTKSYDSGLIKGKPQKDAPKKKHKRPELEREIPHENEAPVKPKVVITGNPNGEPEISYEINSPNYKETYKEQAISYNKETQSEPVHYTYGTKTDNAPVTYSYSHNTKEPLKVQGVHYKSNGQGPTQLVYKFKPEEQNREQDEHPEEAPPQENNHSGENTERENEHPANYHPREHHEHHSHPREHHERHDHPREHHEHHGHPREHHEHHDHPREHHEHHDHHKQQDHHEHHKEVTNPRPSKPEYREIKYHEVPSQGHHKTVHQSHPQQHPQHHPQPQHVQSAQPLHPITQYEEHIRIIPNHKTARIKVDPSQHVQKGQTVPQQQAHPSPAPQHHPHPSLGPQHHTQDHPAPPRSYHPPPQHIQEKSRRVIIQEETPVEMHLLREQASAEMIDEEENNEEDFEKAYKNAALGFPAFHKDPVDIEKDIYNPESYGVSHDSNEYNVEHTPFQEYQEDGDEYPKATRLNYKDQRDKTKEDYYLDYSVSRPESLTDRYKNKVEYYKLYKKQRPDEYFGGEEKKNQNQNAKYTVAPFIFNIASEKPKQAFAQYKQAAPIKYEYDYPKKDVRDSSAYASRPLQMYKSKTNFVEPQFQYGFEPISLPRLLDSELAAMASNHSPESEKPGLRKKLYKENWYIKKTSTSGRQPDS</sequence>
<feature type="compositionally biased region" description="Basic and acidic residues" evidence="1">
    <location>
        <begin position="486"/>
        <end position="505"/>
    </location>
</feature>
<reference evidence="3" key="1">
    <citation type="journal article" date="2016" name="Insect Biochem. Mol. Biol.">
        <title>Multifaceted biological insights from a draft genome sequence of the tobacco hornworm moth, Manduca sexta.</title>
        <authorList>
            <person name="Kanost M.R."/>
            <person name="Arrese E.L."/>
            <person name="Cao X."/>
            <person name="Chen Y.R."/>
            <person name="Chellapilla S."/>
            <person name="Goldsmith M.R."/>
            <person name="Grosse-Wilde E."/>
            <person name="Heckel D.G."/>
            <person name="Herndon N."/>
            <person name="Jiang H."/>
            <person name="Papanicolaou A."/>
            <person name="Qu J."/>
            <person name="Soulages J.L."/>
            <person name="Vogel H."/>
            <person name="Walters J."/>
            <person name="Waterhouse R.M."/>
            <person name="Ahn S.J."/>
            <person name="Almeida F.C."/>
            <person name="An C."/>
            <person name="Aqrawi P."/>
            <person name="Bretschneider A."/>
            <person name="Bryant W.B."/>
            <person name="Bucks S."/>
            <person name="Chao H."/>
            <person name="Chevignon G."/>
            <person name="Christen J.M."/>
            <person name="Clarke D.F."/>
            <person name="Dittmer N.T."/>
            <person name="Ferguson L.C.F."/>
            <person name="Garavelou S."/>
            <person name="Gordon K.H.J."/>
            <person name="Gunaratna R.T."/>
            <person name="Han Y."/>
            <person name="Hauser F."/>
            <person name="He Y."/>
            <person name="Heidel-Fischer H."/>
            <person name="Hirsh A."/>
            <person name="Hu Y."/>
            <person name="Jiang H."/>
            <person name="Kalra D."/>
            <person name="Klinner C."/>
            <person name="Konig C."/>
            <person name="Kovar C."/>
            <person name="Kroll A.R."/>
            <person name="Kuwar S.S."/>
            <person name="Lee S.L."/>
            <person name="Lehman R."/>
            <person name="Li K."/>
            <person name="Li Z."/>
            <person name="Liang H."/>
            <person name="Lovelace S."/>
            <person name="Lu Z."/>
            <person name="Mansfield J.H."/>
            <person name="McCulloch K.J."/>
            <person name="Mathew T."/>
            <person name="Morton B."/>
            <person name="Muzny D.M."/>
            <person name="Neunemann D."/>
            <person name="Ongeri F."/>
            <person name="Pauchet Y."/>
            <person name="Pu L.L."/>
            <person name="Pyrousis I."/>
            <person name="Rao X.J."/>
            <person name="Redding A."/>
            <person name="Roesel C."/>
            <person name="Sanchez-Gracia A."/>
            <person name="Schaack S."/>
            <person name="Shukla A."/>
            <person name="Tetreau G."/>
            <person name="Wang Y."/>
            <person name="Xiong G.H."/>
            <person name="Traut W."/>
            <person name="Walsh T.K."/>
            <person name="Worley K.C."/>
            <person name="Wu D."/>
            <person name="Wu W."/>
            <person name="Wu Y.Q."/>
            <person name="Zhang X."/>
            <person name="Zou Z."/>
            <person name="Zucker H."/>
            <person name="Briscoe A.D."/>
            <person name="Burmester T."/>
            <person name="Clem R.J."/>
            <person name="Feyereisen R."/>
            <person name="Grimmelikhuijzen C.J.P."/>
            <person name="Hamodrakas S.J."/>
            <person name="Hansson B.S."/>
            <person name="Huguet E."/>
            <person name="Jermiin L.S."/>
            <person name="Lan Q."/>
            <person name="Lehman H.K."/>
            <person name="Lorenzen M."/>
            <person name="Merzendorfer H."/>
            <person name="Michalopoulos I."/>
            <person name="Morton D.B."/>
            <person name="Muthukrishnan S."/>
            <person name="Oakeshott J.G."/>
            <person name="Palmer W."/>
            <person name="Park Y."/>
            <person name="Passarelli A.L."/>
            <person name="Rozas J."/>
            <person name="Schwartz L.M."/>
            <person name="Smith W."/>
            <person name="Southgate A."/>
            <person name="Vilcinskas A."/>
            <person name="Vogt R."/>
            <person name="Wang P."/>
            <person name="Werren J."/>
            <person name="Yu X.Q."/>
            <person name="Zhou J.J."/>
            <person name="Brown S.J."/>
            <person name="Scherer S.E."/>
            <person name="Richards S."/>
            <person name="Blissard G.W."/>
        </authorList>
    </citation>
    <scope>NUCLEOTIDE SEQUENCE</scope>
</reference>
<evidence type="ECO:0000313" key="3">
    <source>
        <dbReference type="EMBL" id="KAG6454953.1"/>
    </source>
</evidence>
<name>A0A922CRA4_MANSE</name>
<gene>
    <name evidence="3" type="ORF">O3G_MSEX008936</name>
</gene>
<feature type="region of interest" description="Disordered" evidence="1">
    <location>
        <begin position="177"/>
        <end position="215"/>
    </location>
</feature>
<reference evidence="3" key="2">
    <citation type="submission" date="2020-12" db="EMBL/GenBank/DDBJ databases">
        <authorList>
            <person name="Kanost M."/>
        </authorList>
    </citation>
    <scope>NUCLEOTIDE SEQUENCE</scope>
</reference>
<dbReference type="Proteomes" id="UP000791440">
    <property type="component" value="Unassembled WGS sequence"/>
</dbReference>
<evidence type="ECO:0000256" key="2">
    <source>
        <dbReference type="SAM" id="SignalP"/>
    </source>
</evidence>